<comment type="caution">
    <text evidence="1">The sequence shown here is derived from an EMBL/GenBank/DDBJ whole genome shotgun (WGS) entry which is preliminary data.</text>
</comment>
<dbReference type="EMBL" id="JAFBXF010000011">
    <property type="protein sequence ID" value="MBM2418557.1"/>
    <property type="molecule type" value="Genomic_DNA"/>
</dbReference>
<dbReference type="Proteomes" id="UP000809440">
    <property type="component" value="Unassembled WGS sequence"/>
</dbReference>
<dbReference type="RefSeq" id="WP_085630393.1">
    <property type="nucleotide sequence ID" value="NZ_JAFBWU010000011.1"/>
</dbReference>
<evidence type="ECO:0000313" key="1">
    <source>
        <dbReference type="EMBL" id="MBM2413883.1"/>
    </source>
</evidence>
<proteinExistence type="predicted"/>
<protein>
    <submittedName>
        <fullName evidence="1">Uncharacterized protein</fullName>
    </submittedName>
</protein>
<dbReference type="Proteomes" id="UP000755667">
    <property type="component" value="Unassembled WGS sequence"/>
</dbReference>
<evidence type="ECO:0000313" key="2">
    <source>
        <dbReference type="EMBL" id="MBM2418557.1"/>
    </source>
</evidence>
<accession>A0A9Q2NXN8</accession>
<organism evidence="1 3">
    <name type="scientific">Marivita cryptomonadis</name>
    <dbReference type="NCBI Taxonomy" id="505252"/>
    <lineage>
        <taxon>Bacteria</taxon>
        <taxon>Pseudomonadati</taxon>
        <taxon>Pseudomonadota</taxon>
        <taxon>Alphaproteobacteria</taxon>
        <taxon>Rhodobacterales</taxon>
        <taxon>Roseobacteraceae</taxon>
        <taxon>Marivita</taxon>
    </lineage>
</organism>
<evidence type="ECO:0000313" key="3">
    <source>
        <dbReference type="Proteomes" id="UP000755667"/>
    </source>
</evidence>
<dbReference type="EMBL" id="JAFBXE010000011">
    <property type="protein sequence ID" value="MBM2413883.1"/>
    <property type="molecule type" value="Genomic_DNA"/>
</dbReference>
<dbReference type="GeneID" id="62641616"/>
<sequence length="189" mass="21396">MNSSHQADILSECYKLVQAFADLEVLLDDVFVMGVSQRKCLARKIKQYPTYLGGKLKKLPVLAEVFGDLLPKEIISFCESASVDLEAPLACRQLVVHGRLYEARSTYQGLELMFAKHSLPVKEGGRQLLNRKTAIRLLLAEVRDARTPIQEARERMQEIYFKLFHAGNGWPDFMPQQEAPLLFPSTSQA</sequence>
<name>A0A9Q2NXN8_9RHOB</name>
<dbReference type="AlphaFoldDB" id="A0A9Q2NXN8"/>
<gene>
    <name evidence="1" type="ORF">JQX41_16315</name>
    <name evidence="2" type="ORF">JQX48_16345</name>
</gene>
<reference evidence="1 4" key="1">
    <citation type="submission" date="2021-01" db="EMBL/GenBank/DDBJ databases">
        <title>Diatom-associated Roseobacters Show Island Model of Population Structure.</title>
        <authorList>
            <person name="Qu L."/>
            <person name="Feng X."/>
            <person name="Chen Y."/>
            <person name="Li L."/>
            <person name="Wang X."/>
            <person name="Hu Z."/>
            <person name="Wang H."/>
            <person name="Luo H."/>
        </authorList>
    </citation>
    <scope>NUCLEOTIDE SEQUENCE</scope>
    <source>
        <strain evidence="2 4">CC28-63</strain>
        <strain evidence="1">CC28-69</strain>
    </source>
</reference>
<evidence type="ECO:0000313" key="4">
    <source>
        <dbReference type="Proteomes" id="UP000809440"/>
    </source>
</evidence>
<keyword evidence="4" id="KW-1185">Reference proteome</keyword>